<dbReference type="PIRSF" id="PIRSF034585">
    <property type="entry name" value="SrfB"/>
    <property type="match status" value="1"/>
</dbReference>
<dbReference type="InterPro" id="IPR009216">
    <property type="entry name" value="Virulence_factor_SrfB"/>
</dbReference>
<dbReference type="Pfam" id="PF07520">
    <property type="entry name" value="SrfB"/>
    <property type="match status" value="1"/>
</dbReference>
<dbReference type="RefSeq" id="WP_053010364.1">
    <property type="nucleotide sequence ID" value="NZ_CWJI01000019.1"/>
</dbReference>
<evidence type="ECO:0000313" key="2">
    <source>
        <dbReference type="Proteomes" id="UP000043316"/>
    </source>
</evidence>
<evidence type="ECO:0000313" key="1">
    <source>
        <dbReference type="EMBL" id="CRY56988.1"/>
    </source>
</evidence>
<dbReference type="EMBL" id="CWJI01000019">
    <property type="protein sequence ID" value="CRY56988.1"/>
    <property type="molecule type" value="Genomic_DNA"/>
</dbReference>
<accession>A0A0H5M0M1</accession>
<dbReference type="Proteomes" id="UP000043316">
    <property type="component" value="Unassembled WGS sequence"/>
</dbReference>
<dbReference type="AlphaFoldDB" id="A0A0H5M0M1"/>
<gene>
    <name evidence="1" type="ORF">ERS008476_04035</name>
</gene>
<organism evidence="1 2">
    <name type="scientific">Yersinia intermedia</name>
    <dbReference type="NCBI Taxonomy" id="631"/>
    <lineage>
        <taxon>Bacteria</taxon>
        <taxon>Pseudomonadati</taxon>
        <taxon>Pseudomonadota</taxon>
        <taxon>Gammaproteobacteria</taxon>
        <taxon>Enterobacterales</taxon>
        <taxon>Yersiniaceae</taxon>
        <taxon>Yersinia</taxon>
    </lineage>
</organism>
<reference evidence="2" key="1">
    <citation type="submission" date="2015-03" db="EMBL/GenBank/DDBJ databases">
        <authorList>
            <consortium name="Pathogen Informatics"/>
        </authorList>
    </citation>
    <scope>NUCLEOTIDE SEQUENCE [LARGE SCALE GENOMIC DNA]</scope>
    <source>
        <strain evidence="2">R148</strain>
    </source>
</reference>
<proteinExistence type="predicted"/>
<sequence length="968" mass="108107">MLIELVHYKPDVTLIQDSGIQFLDFGLSLAFGEKDKGYFVRQTANGPLLNLQQDPIDGKFTIPCPPEDAAEIVRPESAVLLSHSLALLDGVWLPLPWLRRSQGISPGSGPDNWSRVQFMRLEKPDAAGNTVRMCIAFDTQIPTGDGTYSQLAPIQADIDNGVRFAFAWRNADIAAFLDNTWVDGWLREVFSTYAREHEQRSEQDIATALKAFEYQAHFLNLLNIMANHLALPEILLSRETLHTPAIPVDLVLDVGSTHTCGAVIEGHGLNNDGLKQCAELRLRSLSQPQLMSSSLFSSRLEFNEAHFGKPYFSLESGREAAFSWPSIVRLGDEAKKITLQRTGSEGGSGLSSPRRYLWDTTPVNEPWRFSGSQHEPLATALPLMHLMNDEGTPLYTLDQNERLPVFTPRYSRASLMTLILSELLAQTLVQINSPASRQQKGYRHAPRYLRHIILTLPSAMPSQERKRFHQHMNEAIALVWKSLNWHQHDEGFNTLLERAKSKVPVPTISLDWDEASCSQLVWLYNESRRCGGRIDKLFSLLRRPDRRHGKGEMNGRTLRVAAIDIGGGTTDLAITRYDIDTAVSSNVKITPQLLFREGFKNAGDDLLLEVIRQEILRAMEEAIRQAGVNDSEGLLRQLFGSSLSHDGRDVLRQQATLLLIMPLGYALLKAWEAGQTVDTTFGALLTQPPTPQVIAYIEDAVLQAGGACKVLDIPLRVDPQTLSNALLTGQFSLTQTLQSLCEVIEYYCCDVLLLSGRPSCLPGVQTYFRRRQPVPSSRIVWMQNDPLPDGFPFNQKIAASNPKTTAVTGAMLYRLAMDLRLPGFNFSVGNIQSTSTIRYLGVIDEHNLLAEENSYIQHNEGASQEMTFAIRGHTRLGFRQLANPSWPATPLYQLTLRDPQLARTLANGAILSVRLRREANSDELVLIEATLQDGSPVSCDCLRLSLHTLTDNHTAAREYWIDSGNLYQ</sequence>
<protein>
    <submittedName>
        <fullName evidence="1">Putative virulence factor</fullName>
    </submittedName>
</protein>
<name>A0A0H5M0M1_YERIN</name>